<feature type="binding site" evidence="6">
    <location>
        <position position="106"/>
    </location>
    <ligand>
        <name>(6R)-10-formyltetrahydrofolate</name>
        <dbReference type="ChEBI" id="CHEBI:195366"/>
    </ligand>
</feature>
<dbReference type="EC" id="2.1.2.2" evidence="6"/>
<dbReference type="InterPro" id="IPR036477">
    <property type="entry name" value="Formyl_transf_N_sf"/>
</dbReference>
<evidence type="ECO:0000256" key="4">
    <source>
        <dbReference type="ARBA" id="ARBA00038440"/>
    </source>
</evidence>
<dbReference type="EMBL" id="QZWB01000007">
    <property type="protein sequence ID" value="RJT46986.1"/>
    <property type="molecule type" value="Genomic_DNA"/>
</dbReference>
<dbReference type="InterPro" id="IPR004607">
    <property type="entry name" value="GART"/>
</dbReference>
<dbReference type="GO" id="GO:0005829">
    <property type="term" value="C:cytosol"/>
    <property type="evidence" value="ECO:0007669"/>
    <property type="project" value="TreeGrafter"/>
</dbReference>
<dbReference type="AlphaFoldDB" id="A0A3A5L417"/>
<dbReference type="SUPFAM" id="SSF53328">
    <property type="entry name" value="Formyltransferase"/>
    <property type="match status" value="1"/>
</dbReference>
<dbReference type="GeneID" id="48946659"/>
<evidence type="ECO:0000313" key="9">
    <source>
        <dbReference type="Proteomes" id="UP000270757"/>
    </source>
</evidence>
<comment type="pathway">
    <text evidence="1 6">Purine metabolism; IMP biosynthesis via de novo pathway; N(2)-formyl-N(1)-(5-phospho-D-ribosyl)glycinamide from N(1)-(5-phospho-D-ribosyl)glycinamide (10-formyl THF route): step 1/1.</text>
</comment>
<dbReference type="InterPro" id="IPR001555">
    <property type="entry name" value="GART_AS"/>
</dbReference>
<evidence type="ECO:0000256" key="1">
    <source>
        <dbReference type="ARBA" id="ARBA00005054"/>
    </source>
</evidence>
<dbReference type="RefSeq" id="WP_115300505.1">
    <property type="nucleotide sequence ID" value="NZ_CAAAIR010000008.1"/>
</dbReference>
<accession>A0A3A5L417</accession>
<comment type="catalytic activity">
    <reaction evidence="5 6">
        <text>N(1)-(5-phospho-beta-D-ribosyl)glycinamide + (6R)-10-formyltetrahydrofolate = N(2)-formyl-N(1)-(5-phospho-beta-D-ribosyl)glycinamide + (6S)-5,6,7,8-tetrahydrofolate + H(+)</text>
        <dbReference type="Rhea" id="RHEA:15053"/>
        <dbReference type="ChEBI" id="CHEBI:15378"/>
        <dbReference type="ChEBI" id="CHEBI:57453"/>
        <dbReference type="ChEBI" id="CHEBI:143788"/>
        <dbReference type="ChEBI" id="CHEBI:147286"/>
        <dbReference type="ChEBI" id="CHEBI:195366"/>
        <dbReference type="EC" id="2.1.2.2"/>
    </reaction>
</comment>
<feature type="binding site" evidence="6">
    <location>
        <begin position="89"/>
        <end position="92"/>
    </location>
    <ligand>
        <name>(6R)-10-formyltetrahydrofolate</name>
        <dbReference type="ChEBI" id="CHEBI:195366"/>
    </ligand>
</feature>
<dbReference type="Pfam" id="PF00551">
    <property type="entry name" value="Formyl_trans_N"/>
    <property type="match status" value="1"/>
</dbReference>
<dbReference type="CDD" id="cd08645">
    <property type="entry name" value="FMT_core_GART"/>
    <property type="match status" value="1"/>
</dbReference>
<feature type="active site" description="Proton donor" evidence="6">
    <location>
        <position position="108"/>
    </location>
</feature>
<comment type="caution">
    <text evidence="8">The sequence shown here is derived from an EMBL/GenBank/DDBJ whole genome shotgun (WGS) entry which is preliminary data.</text>
</comment>
<dbReference type="PANTHER" id="PTHR43369">
    <property type="entry name" value="PHOSPHORIBOSYLGLYCINAMIDE FORMYLTRANSFERASE"/>
    <property type="match status" value="1"/>
</dbReference>
<dbReference type="Proteomes" id="UP000270757">
    <property type="component" value="Unassembled WGS sequence"/>
</dbReference>
<evidence type="ECO:0000256" key="2">
    <source>
        <dbReference type="ARBA" id="ARBA00022679"/>
    </source>
</evidence>
<dbReference type="GO" id="GO:0004644">
    <property type="term" value="F:phosphoribosylglycinamide formyltransferase activity"/>
    <property type="evidence" value="ECO:0007669"/>
    <property type="project" value="UniProtKB-UniRule"/>
</dbReference>
<gene>
    <name evidence="6 8" type="primary">purN</name>
    <name evidence="8" type="ORF">D6J04_08150</name>
</gene>
<evidence type="ECO:0000256" key="5">
    <source>
        <dbReference type="ARBA" id="ARBA00047664"/>
    </source>
</evidence>
<dbReference type="InterPro" id="IPR002376">
    <property type="entry name" value="Formyl_transf_N"/>
</dbReference>
<feature type="domain" description="Formyl transferase N-terminal" evidence="7">
    <location>
        <begin position="5"/>
        <end position="184"/>
    </location>
</feature>
<dbReference type="NCBIfam" id="TIGR00639">
    <property type="entry name" value="PurN"/>
    <property type="match status" value="1"/>
</dbReference>
<name>A0A3A5L417_9GAMM</name>
<dbReference type="PANTHER" id="PTHR43369:SF2">
    <property type="entry name" value="PHOSPHORIBOSYLGLYCINAMIDE FORMYLTRANSFERASE"/>
    <property type="match status" value="1"/>
</dbReference>
<evidence type="ECO:0000313" key="8">
    <source>
        <dbReference type="EMBL" id="RJT46986.1"/>
    </source>
</evidence>
<reference evidence="8 9" key="1">
    <citation type="submission" date="2018-09" db="EMBL/GenBank/DDBJ databases">
        <title>Draft genome sequences of Legionella taurinensis isolated from water samples.</title>
        <authorList>
            <person name="Chakeri A."/>
            <person name="Allerberger F."/>
            <person name="Kundi M."/>
            <person name="Ruppitsch W."/>
            <person name="Schmid D."/>
        </authorList>
    </citation>
    <scope>NUCLEOTIDE SEQUENCE [LARGE SCALE GENOMIC DNA]</scope>
    <source>
        <strain evidence="8 9">4570-18-6</strain>
    </source>
</reference>
<dbReference type="PROSITE" id="PS00373">
    <property type="entry name" value="GART"/>
    <property type="match status" value="1"/>
</dbReference>
<protein>
    <recommendedName>
        <fullName evidence="6">Phosphoribosylglycinamide formyltransferase</fullName>
        <ecNumber evidence="6">2.1.2.2</ecNumber>
    </recommendedName>
    <alternativeName>
        <fullName evidence="6">5'-phosphoribosylglycinamide transformylase</fullName>
    </alternativeName>
    <alternativeName>
        <fullName evidence="6">GAR transformylase</fullName>
        <shortName evidence="6">GART</shortName>
    </alternativeName>
</protein>
<dbReference type="Gene3D" id="3.40.50.170">
    <property type="entry name" value="Formyl transferase, N-terminal domain"/>
    <property type="match status" value="1"/>
</dbReference>
<proteinExistence type="inferred from homology"/>
<organism evidence="8 9">
    <name type="scientific">Legionella taurinensis</name>
    <dbReference type="NCBI Taxonomy" id="70611"/>
    <lineage>
        <taxon>Bacteria</taxon>
        <taxon>Pseudomonadati</taxon>
        <taxon>Pseudomonadota</taxon>
        <taxon>Gammaproteobacteria</taxon>
        <taxon>Legionellales</taxon>
        <taxon>Legionellaceae</taxon>
        <taxon>Legionella</taxon>
    </lineage>
</organism>
<comment type="similarity">
    <text evidence="4 6">Belongs to the GART family.</text>
</comment>
<keyword evidence="2 6" id="KW-0808">Transferase</keyword>
<feature type="binding site" evidence="6">
    <location>
        <begin position="12"/>
        <end position="14"/>
    </location>
    <ligand>
        <name>N(1)-(5-phospho-beta-D-ribosyl)glycinamide</name>
        <dbReference type="ChEBI" id="CHEBI:143788"/>
    </ligand>
</feature>
<evidence type="ECO:0000256" key="3">
    <source>
        <dbReference type="ARBA" id="ARBA00022755"/>
    </source>
</evidence>
<keyword evidence="3 6" id="KW-0658">Purine biosynthesis</keyword>
<evidence type="ECO:0000259" key="7">
    <source>
        <dbReference type="Pfam" id="PF00551"/>
    </source>
</evidence>
<feature type="binding site" evidence="6">
    <location>
        <position position="64"/>
    </location>
    <ligand>
        <name>(6R)-10-formyltetrahydrofolate</name>
        <dbReference type="ChEBI" id="CHEBI:195366"/>
    </ligand>
</feature>
<feature type="site" description="Raises pKa of active site His" evidence="6">
    <location>
        <position position="147"/>
    </location>
</feature>
<comment type="function">
    <text evidence="6">Catalyzes the transfer of a formyl group from 10-formyltetrahydrofolate to 5-phospho-ribosyl-glycinamide (GAR), producing 5-phospho-ribosyl-N-formylglycinamide (FGAR) and tetrahydrofolate.</text>
</comment>
<dbReference type="UniPathway" id="UPA00074">
    <property type="reaction ID" value="UER00126"/>
</dbReference>
<evidence type="ECO:0000256" key="6">
    <source>
        <dbReference type="HAMAP-Rule" id="MF_01930"/>
    </source>
</evidence>
<dbReference type="GO" id="GO:0006189">
    <property type="term" value="P:'de novo' IMP biosynthetic process"/>
    <property type="evidence" value="ECO:0007669"/>
    <property type="project" value="UniProtKB-UniRule"/>
</dbReference>
<dbReference type="HAMAP" id="MF_01930">
    <property type="entry name" value="PurN"/>
    <property type="match status" value="1"/>
</dbReference>
<sequence length="198" mass="21728">MIRLGILGSTRGTNLLALQEAIAGKKLAARIELVVSNKAEALILEKARHSTIPAFFVDPTGLTRPDYDQQLNQVFRRFDVELIVLIGYMRILSAPFVQTWRQQIINVHPSLLPAYSGLMDLDVHRAVLGAGETQSGCTVHYVTEDVDAGPILIQKTCPVYAEDTPDRLRSRVQQLEGQALVAAIGRIAANASQETVIN</sequence>